<name>A0A420J897_9PEZI</name>
<feature type="region of interest" description="Disordered" evidence="1">
    <location>
        <begin position="1"/>
        <end position="24"/>
    </location>
</feature>
<comment type="caution">
    <text evidence="2">The sequence shown here is derived from an EMBL/GenBank/DDBJ whole genome shotgun (WGS) entry which is preliminary data.</text>
</comment>
<feature type="non-terminal residue" evidence="2">
    <location>
        <position position="94"/>
    </location>
</feature>
<proteinExistence type="predicted"/>
<evidence type="ECO:0000313" key="3">
    <source>
        <dbReference type="Proteomes" id="UP000285326"/>
    </source>
</evidence>
<evidence type="ECO:0000313" key="2">
    <source>
        <dbReference type="EMBL" id="RKF83009.1"/>
    </source>
</evidence>
<organism evidence="2 3">
    <name type="scientific">Golovinomyces cichoracearum</name>
    <dbReference type="NCBI Taxonomy" id="62708"/>
    <lineage>
        <taxon>Eukaryota</taxon>
        <taxon>Fungi</taxon>
        <taxon>Dikarya</taxon>
        <taxon>Ascomycota</taxon>
        <taxon>Pezizomycotina</taxon>
        <taxon>Leotiomycetes</taxon>
        <taxon>Erysiphales</taxon>
        <taxon>Erysiphaceae</taxon>
        <taxon>Golovinomyces</taxon>
    </lineage>
</organism>
<dbReference type="Proteomes" id="UP000285326">
    <property type="component" value="Unassembled WGS sequence"/>
</dbReference>
<dbReference type="EMBL" id="MCBS01016472">
    <property type="protein sequence ID" value="RKF83009.1"/>
    <property type="molecule type" value="Genomic_DNA"/>
</dbReference>
<accession>A0A420J897</accession>
<dbReference type="AlphaFoldDB" id="A0A420J897"/>
<sequence>MDQLNNNVTYSSERRSQRIRRPPNRLIEELGRENPQNQVEAALMANADESEFIPGSYSEAMKYRKWRDAIETTLNSLAGNNTWNIVDKPKNVNL</sequence>
<reference evidence="2 3" key="1">
    <citation type="journal article" date="2018" name="BMC Genomics">
        <title>Comparative genome analyses reveal sequence features reflecting distinct modes of host-adaptation between dicot and monocot powdery mildew.</title>
        <authorList>
            <person name="Wu Y."/>
            <person name="Ma X."/>
            <person name="Pan Z."/>
            <person name="Kale S.D."/>
            <person name="Song Y."/>
            <person name="King H."/>
            <person name="Zhang Q."/>
            <person name="Presley C."/>
            <person name="Deng X."/>
            <person name="Wei C.I."/>
            <person name="Xiao S."/>
        </authorList>
    </citation>
    <scope>NUCLEOTIDE SEQUENCE [LARGE SCALE GENOMIC DNA]</scope>
    <source>
        <strain evidence="2">UMSG1</strain>
    </source>
</reference>
<gene>
    <name evidence="2" type="ORF">GcM1_164006</name>
</gene>
<protein>
    <submittedName>
        <fullName evidence="2">Uncharacterized protein</fullName>
    </submittedName>
</protein>
<evidence type="ECO:0000256" key="1">
    <source>
        <dbReference type="SAM" id="MobiDB-lite"/>
    </source>
</evidence>
<feature type="compositionally biased region" description="Polar residues" evidence="1">
    <location>
        <begin position="1"/>
        <end position="10"/>
    </location>
</feature>